<gene>
    <name evidence="16" type="ORF">MOO44_00775</name>
</gene>
<dbReference type="EMBL" id="CP093360">
    <property type="protein sequence ID" value="UQS86206.1"/>
    <property type="molecule type" value="Genomic_DNA"/>
</dbReference>
<evidence type="ECO:0000256" key="12">
    <source>
        <dbReference type="RuleBase" id="RU000579"/>
    </source>
</evidence>
<dbReference type="Gene3D" id="3.30.360.10">
    <property type="entry name" value="Dihydrodipicolinate Reductase, domain 2"/>
    <property type="match status" value="1"/>
</dbReference>
<dbReference type="Gene3D" id="3.30.70.3100">
    <property type="match status" value="1"/>
</dbReference>
<dbReference type="SUPFAM" id="SSF55347">
    <property type="entry name" value="Glyceraldehyde-3-phosphate dehydrogenase-like, C-terminal domain"/>
    <property type="match status" value="1"/>
</dbReference>
<dbReference type="RefSeq" id="WP_260116015.1">
    <property type="nucleotide sequence ID" value="NZ_CP093360.1"/>
</dbReference>
<evidence type="ECO:0000256" key="4">
    <source>
        <dbReference type="ARBA" id="ARBA00013213"/>
    </source>
</evidence>
<sequence>MNIAILGLGTVGTGITKIIEGANPTAMTADLHISHIFVRPDRVDQGDKLVSDYNVILNDQSVETVVEVLGGIEPAHTMITQALKHHKNVVTANKAVVACYIEEFKQLARENNVQFRFEASVGGGIPWIVNLERGLRIDAVDSVHGIFNGTSNFILDRMTKTGESFESVLKQAQDLGYAEADPSADIDGYDIENKLCISVDVAYDTLVHPGEYLPKFGIRTVQAKDIEYFKQLGLVVKLMGRSKLNGDHFSYVIEPVLYKAGEFEASISDNFNCASFHGASVGDLGFIGQGAGMMPTGQAVVQDILDINGQVKHLKRTLDTKLKLENRFDKGNYIVRTTSTQFDSLTSDWQVTSDGEYRTVVDIDAQSMHSIMKKVLADDSEAFMARVAGGVE</sequence>
<keyword evidence="6 12" id="KW-0028">Amino-acid biosynthesis</keyword>
<evidence type="ECO:0000256" key="6">
    <source>
        <dbReference type="ARBA" id="ARBA00022605"/>
    </source>
</evidence>
<evidence type="ECO:0000259" key="14">
    <source>
        <dbReference type="Pfam" id="PF00742"/>
    </source>
</evidence>
<dbReference type="GO" id="GO:0009086">
    <property type="term" value="P:methionine biosynthetic process"/>
    <property type="evidence" value="ECO:0007669"/>
    <property type="project" value="UniProtKB-KW"/>
</dbReference>
<dbReference type="PANTHER" id="PTHR43331">
    <property type="entry name" value="HOMOSERINE DEHYDROGENASE"/>
    <property type="match status" value="1"/>
</dbReference>
<dbReference type="InterPro" id="IPR001342">
    <property type="entry name" value="HDH_cat"/>
</dbReference>
<comment type="similarity">
    <text evidence="3 13">Belongs to the homoserine dehydrogenase family.</text>
</comment>
<evidence type="ECO:0000256" key="7">
    <source>
        <dbReference type="ARBA" id="ARBA00022697"/>
    </source>
</evidence>
<dbReference type="PANTHER" id="PTHR43331:SF1">
    <property type="entry name" value="HOMOSERINE DEHYDROGENASE"/>
    <property type="match status" value="1"/>
</dbReference>
<evidence type="ECO:0000256" key="2">
    <source>
        <dbReference type="ARBA" id="ARBA00005062"/>
    </source>
</evidence>
<name>A0A976X532_9LACO</name>
<reference evidence="16" key="1">
    <citation type="journal article" date="2022" name="Int. J. Syst. Evol. Microbiol.">
        <title>Apilactobacillus apisilvae sp. nov., Nicolia spurrieriana gen. nov. sp. nov., Bombilactobacillus folatiphilus sp. nov. and Bombilactobacillus thymidiniphilus sp. nov., four new lactic acid bacterial isolates from stingless bees Tetragonula carbonaria and Austroplebeia australis.</title>
        <authorList>
            <person name="Oliphant S.A."/>
            <person name="Watson-Haigh N.S."/>
            <person name="Sumby K.M."/>
            <person name="Gardner J."/>
            <person name="Groom S."/>
            <person name="Jiranek V."/>
        </authorList>
    </citation>
    <scope>NUCLEOTIDE SEQUENCE</scope>
    <source>
        <strain evidence="16">SGEP1_A5</strain>
    </source>
</reference>
<keyword evidence="8 12" id="KW-0560">Oxidoreductase</keyword>
<dbReference type="GO" id="GO:0004412">
    <property type="term" value="F:homoserine dehydrogenase activity"/>
    <property type="evidence" value="ECO:0007669"/>
    <property type="project" value="UniProtKB-EC"/>
</dbReference>
<evidence type="ECO:0000256" key="9">
    <source>
        <dbReference type="ARBA" id="ARBA00023053"/>
    </source>
</evidence>
<dbReference type="AlphaFoldDB" id="A0A976X532"/>
<keyword evidence="10 12" id="KW-0486">Methionine biosynthesis</keyword>
<evidence type="ECO:0000256" key="1">
    <source>
        <dbReference type="ARBA" id="ARBA00005056"/>
    </source>
</evidence>
<evidence type="ECO:0000313" key="17">
    <source>
        <dbReference type="Proteomes" id="UP000831181"/>
    </source>
</evidence>
<evidence type="ECO:0000256" key="13">
    <source>
        <dbReference type="RuleBase" id="RU004171"/>
    </source>
</evidence>
<evidence type="ECO:0000256" key="8">
    <source>
        <dbReference type="ARBA" id="ARBA00023002"/>
    </source>
</evidence>
<dbReference type="InterPro" id="IPR036291">
    <property type="entry name" value="NAD(P)-bd_dom_sf"/>
</dbReference>
<comment type="pathway">
    <text evidence="1 12">Amino-acid biosynthesis; L-threonine biosynthesis; L-threonine from L-aspartate: step 3/5.</text>
</comment>
<feature type="domain" description="Aspartate/homoserine dehydrogenase NAD-binding" evidence="15">
    <location>
        <begin position="7"/>
        <end position="118"/>
    </location>
</feature>
<dbReference type="PROSITE" id="PS01042">
    <property type="entry name" value="HOMOSER_DHGENASE"/>
    <property type="match status" value="1"/>
</dbReference>
<evidence type="ECO:0000313" key="16">
    <source>
        <dbReference type="EMBL" id="UQS86206.1"/>
    </source>
</evidence>
<evidence type="ECO:0000256" key="10">
    <source>
        <dbReference type="ARBA" id="ARBA00023167"/>
    </source>
</evidence>
<evidence type="ECO:0000256" key="11">
    <source>
        <dbReference type="ARBA" id="ARBA00048841"/>
    </source>
</evidence>
<dbReference type="GO" id="GO:0009088">
    <property type="term" value="P:threonine biosynthetic process"/>
    <property type="evidence" value="ECO:0007669"/>
    <property type="project" value="UniProtKB-KW"/>
</dbReference>
<feature type="domain" description="Homoserine dehydrogenase catalytic" evidence="14">
    <location>
        <begin position="126"/>
        <end position="305"/>
    </location>
</feature>
<dbReference type="SUPFAM" id="SSF51735">
    <property type="entry name" value="NAD(P)-binding Rossmann-fold domains"/>
    <property type="match status" value="1"/>
</dbReference>
<evidence type="ECO:0000256" key="3">
    <source>
        <dbReference type="ARBA" id="ARBA00006753"/>
    </source>
</evidence>
<dbReference type="Pfam" id="PF00742">
    <property type="entry name" value="Homoserine_dh"/>
    <property type="match status" value="1"/>
</dbReference>
<dbReference type="EC" id="1.1.1.3" evidence="4 12"/>
<keyword evidence="17" id="KW-1185">Reference proteome</keyword>
<dbReference type="NCBIfam" id="NF004976">
    <property type="entry name" value="PRK06349.1"/>
    <property type="match status" value="1"/>
</dbReference>
<evidence type="ECO:0000259" key="15">
    <source>
        <dbReference type="Pfam" id="PF03447"/>
    </source>
</evidence>
<dbReference type="Gene3D" id="3.40.50.720">
    <property type="entry name" value="NAD(P)-binding Rossmann-like Domain"/>
    <property type="match status" value="1"/>
</dbReference>
<accession>A0A976X532</accession>
<keyword evidence="9" id="KW-0915">Sodium</keyword>
<keyword evidence="12" id="KW-0521">NADP</keyword>
<keyword evidence="16" id="KW-0614">Plasmid</keyword>
<protein>
    <recommendedName>
        <fullName evidence="5 12">Homoserine dehydrogenase</fullName>
        <ecNumber evidence="4 12">1.1.1.3</ecNumber>
    </recommendedName>
</protein>
<comment type="catalytic activity">
    <reaction evidence="11">
        <text>L-homoserine + NADP(+) = L-aspartate 4-semialdehyde + NADPH + H(+)</text>
        <dbReference type="Rhea" id="RHEA:15761"/>
        <dbReference type="ChEBI" id="CHEBI:15378"/>
        <dbReference type="ChEBI" id="CHEBI:57476"/>
        <dbReference type="ChEBI" id="CHEBI:57783"/>
        <dbReference type="ChEBI" id="CHEBI:58349"/>
        <dbReference type="ChEBI" id="CHEBI:537519"/>
        <dbReference type="EC" id="1.1.1.3"/>
    </reaction>
    <physiologicalReaction direction="right-to-left" evidence="11">
        <dbReference type="Rhea" id="RHEA:15763"/>
    </physiologicalReaction>
</comment>
<dbReference type="InterPro" id="IPR005106">
    <property type="entry name" value="Asp/hSer_DH_NAD-bd"/>
</dbReference>
<comment type="pathway">
    <text evidence="2 12">Amino-acid biosynthesis; L-methionine biosynthesis via de novo pathway; L-homoserine from L-aspartate: step 3/3.</text>
</comment>
<organism evidence="16 17">
    <name type="scientific">Nicoliella spurrieriana</name>
    <dbReference type="NCBI Taxonomy" id="2925830"/>
    <lineage>
        <taxon>Bacteria</taxon>
        <taxon>Bacillati</taxon>
        <taxon>Bacillota</taxon>
        <taxon>Bacilli</taxon>
        <taxon>Lactobacillales</taxon>
        <taxon>Lactobacillaceae</taxon>
        <taxon>Nicoliella</taxon>
    </lineage>
</organism>
<dbReference type="Proteomes" id="UP000831181">
    <property type="component" value="Plasmid p1unnamed"/>
</dbReference>
<dbReference type="Pfam" id="PF03447">
    <property type="entry name" value="NAD_binding_3"/>
    <property type="match status" value="1"/>
</dbReference>
<dbReference type="FunFam" id="3.30.360.10:FF:000005">
    <property type="entry name" value="Homoserine dehydrogenase"/>
    <property type="match status" value="1"/>
</dbReference>
<geneLocation type="plasmid" evidence="16 17">
    <name>p1unnamed</name>
</geneLocation>
<dbReference type="GO" id="GO:0050661">
    <property type="term" value="F:NADP binding"/>
    <property type="evidence" value="ECO:0007669"/>
    <property type="project" value="InterPro"/>
</dbReference>
<proteinExistence type="inferred from homology"/>
<evidence type="ECO:0000256" key="5">
    <source>
        <dbReference type="ARBA" id="ARBA00013376"/>
    </source>
</evidence>
<dbReference type="KEGG" id="lbe:MOO44_00775"/>
<keyword evidence="7 12" id="KW-0791">Threonine biosynthesis</keyword>
<dbReference type="InterPro" id="IPR019811">
    <property type="entry name" value="HDH_CS"/>
</dbReference>